<organism evidence="1 2">
    <name type="scientific">Paraliobacillus quinghaiensis</name>
    <dbReference type="NCBI Taxonomy" id="470815"/>
    <lineage>
        <taxon>Bacteria</taxon>
        <taxon>Bacillati</taxon>
        <taxon>Bacillota</taxon>
        <taxon>Bacilli</taxon>
        <taxon>Bacillales</taxon>
        <taxon>Bacillaceae</taxon>
        <taxon>Paraliobacillus</taxon>
    </lineage>
</organism>
<accession>A0A917WW74</accession>
<protein>
    <submittedName>
        <fullName evidence="1">Uncharacterized protein</fullName>
    </submittedName>
</protein>
<evidence type="ECO:0000313" key="1">
    <source>
        <dbReference type="EMBL" id="GGM34508.1"/>
    </source>
</evidence>
<evidence type="ECO:0000313" key="2">
    <source>
        <dbReference type="Proteomes" id="UP000618460"/>
    </source>
</evidence>
<reference evidence="1" key="1">
    <citation type="journal article" date="2014" name="Int. J. Syst. Evol. Microbiol.">
        <title>Complete genome sequence of Corynebacterium casei LMG S-19264T (=DSM 44701T), isolated from a smear-ripened cheese.</title>
        <authorList>
            <consortium name="US DOE Joint Genome Institute (JGI-PGF)"/>
            <person name="Walter F."/>
            <person name="Albersmeier A."/>
            <person name="Kalinowski J."/>
            <person name="Ruckert C."/>
        </authorList>
    </citation>
    <scope>NUCLEOTIDE SEQUENCE</scope>
    <source>
        <strain evidence="1">CGMCC 1.6333</strain>
    </source>
</reference>
<dbReference type="AlphaFoldDB" id="A0A917WW74"/>
<reference evidence="1" key="2">
    <citation type="submission" date="2020-09" db="EMBL/GenBank/DDBJ databases">
        <authorList>
            <person name="Sun Q."/>
            <person name="Zhou Y."/>
        </authorList>
    </citation>
    <scope>NUCLEOTIDE SEQUENCE</scope>
    <source>
        <strain evidence="1">CGMCC 1.6333</strain>
    </source>
</reference>
<dbReference type="Proteomes" id="UP000618460">
    <property type="component" value="Unassembled WGS sequence"/>
</dbReference>
<name>A0A917WW74_9BACI</name>
<proteinExistence type="predicted"/>
<gene>
    <name evidence="1" type="ORF">GCM10011351_20570</name>
</gene>
<sequence>MHEDFQLLVAVQKAVTLETTPSLIIADKLGHLCGLLSQSLRINEPPFAEWRANNTINKVTSCII</sequence>
<comment type="caution">
    <text evidence="1">The sequence shown here is derived from an EMBL/GenBank/DDBJ whole genome shotgun (WGS) entry which is preliminary data.</text>
</comment>
<keyword evidence="2" id="KW-1185">Reference proteome</keyword>
<dbReference type="EMBL" id="BMLG01000011">
    <property type="protein sequence ID" value="GGM34508.1"/>
    <property type="molecule type" value="Genomic_DNA"/>
</dbReference>